<dbReference type="PANTHER" id="PTHR35091:SF2">
    <property type="entry name" value="FLAGELLAR PROTEIN FLIL"/>
    <property type="match status" value="1"/>
</dbReference>
<proteinExistence type="inferred from homology"/>
<reference evidence="13" key="1">
    <citation type="submission" date="2018-05" db="EMBL/GenBank/DDBJ databases">
        <authorList>
            <person name="Du Z."/>
            <person name="Wang X."/>
        </authorList>
    </citation>
    <scope>NUCLEOTIDE SEQUENCE [LARGE SCALE GENOMIC DNA]</scope>
    <source>
        <strain evidence="13">CQN31</strain>
    </source>
</reference>
<dbReference type="EMBL" id="QGNA01000003">
    <property type="protein sequence ID" value="PWS36867.1"/>
    <property type="molecule type" value="Genomic_DNA"/>
</dbReference>
<keyword evidence="5 10" id="KW-0145">Chemotaxis</keyword>
<comment type="caution">
    <text evidence="12">The sequence shown here is derived from an EMBL/GenBank/DDBJ whole genome shotgun (WGS) entry which is preliminary data.</text>
</comment>
<comment type="similarity">
    <text evidence="3 10">Belongs to the FliL family.</text>
</comment>
<keyword evidence="4" id="KW-1003">Cell membrane</keyword>
<keyword evidence="8 10" id="KW-1133">Transmembrane helix</keyword>
<dbReference type="InterPro" id="IPR005503">
    <property type="entry name" value="FliL"/>
</dbReference>
<dbReference type="OrthoDB" id="7304620at2"/>
<evidence type="ECO:0000256" key="1">
    <source>
        <dbReference type="ARBA" id="ARBA00002254"/>
    </source>
</evidence>
<protein>
    <recommendedName>
        <fullName evidence="10">Flagellar protein FliL</fullName>
    </recommendedName>
</protein>
<comment type="subcellular location">
    <subcellularLocation>
        <location evidence="10">Cell inner membrane</location>
    </subcellularLocation>
    <subcellularLocation>
        <location evidence="2">Cell membrane</location>
        <topology evidence="2">Single-pass membrane protein</topology>
    </subcellularLocation>
</comment>
<comment type="function">
    <text evidence="1 10">Controls the rotational direction of flagella during chemotaxis.</text>
</comment>
<dbReference type="GO" id="GO:0005886">
    <property type="term" value="C:plasma membrane"/>
    <property type="evidence" value="ECO:0007669"/>
    <property type="project" value="UniProtKB-SubCell"/>
</dbReference>
<keyword evidence="12" id="KW-0969">Cilium</keyword>
<evidence type="ECO:0000313" key="13">
    <source>
        <dbReference type="Proteomes" id="UP000245765"/>
    </source>
</evidence>
<evidence type="ECO:0000256" key="10">
    <source>
        <dbReference type="RuleBase" id="RU364125"/>
    </source>
</evidence>
<gene>
    <name evidence="12" type="ORF">DFH01_15710</name>
</gene>
<dbReference type="GO" id="GO:0006935">
    <property type="term" value="P:chemotaxis"/>
    <property type="evidence" value="ECO:0007669"/>
    <property type="project" value="UniProtKB-KW"/>
</dbReference>
<keyword evidence="9 10" id="KW-0472">Membrane</keyword>
<evidence type="ECO:0000256" key="5">
    <source>
        <dbReference type="ARBA" id="ARBA00022500"/>
    </source>
</evidence>
<evidence type="ECO:0000256" key="9">
    <source>
        <dbReference type="ARBA" id="ARBA00023136"/>
    </source>
</evidence>
<dbReference type="Pfam" id="PF03748">
    <property type="entry name" value="FliL"/>
    <property type="match status" value="1"/>
</dbReference>
<sequence length="175" mass="18544">MAAAKEEKKPEGEAGEPRKGGGKKKLLLLALPLLLIGLGAGLWFGGILPPLLGMGAKPADATEEAAAQPPPAPTPAFVDLPEIVSNLNVPNGRRASFVRLRAKLEISDSTQVAAVTEAMPRLVDLFATYLREVRPDELRGSAGSHRLREELIARASIAASPARVTDVLFVEILVQ</sequence>
<dbReference type="AlphaFoldDB" id="A0A317FFP3"/>
<feature type="compositionally biased region" description="Basic and acidic residues" evidence="11">
    <location>
        <begin position="1"/>
        <end position="19"/>
    </location>
</feature>
<evidence type="ECO:0000256" key="6">
    <source>
        <dbReference type="ARBA" id="ARBA00022692"/>
    </source>
</evidence>
<dbReference type="Proteomes" id="UP000245765">
    <property type="component" value="Unassembled WGS sequence"/>
</dbReference>
<evidence type="ECO:0000313" key="12">
    <source>
        <dbReference type="EMBL" id="PWS36867.1"/>
    </source>
</evidence>
<accession>A0A317FFP3</accession>
<keyword evidence="10" id="KW-0997">Cell inner membrane</keyword>
<organism evidence="12 13">
    <name type="scientific">Falsiroseomonas bella</name>
    <dbReference type="NCBI Taxonomy" id="2184016"/>
    <lineage>
        <taxon>Bacteria</taxon>
        <taxon>Pseudomonadati</taxon>
        <taxon>Pseudomonadota</taxon>
        <taxon>Alphaproteobacteria</taxon>
        <taxon>Acetobacterales</taxon>
        <taxon>Roseomonadaceae</taxon>
        <taxon>Falsiroseomonas</taxon>
    </lineage>
</organism>
<keyword evidence="13" id="KW-1185">Reference proteome</keyword>
<feature type="transmembrane region" description="Helical" evidence="10">
    <location>
        <begin position="26"/>
        <end position="48"/>
    </location>
</feature>
<evidence type="ECO:0000256" key="2">
    <source>
        <dbReference type="ARBA" id="ARBA00004162"/>
    </source>
</evidence>
<evidence type="ECO:0000256" key="3">
    <source>
        <dbReference type="ARBA" id="ARBA00008281"/>
    </source>
</evidence>
<dbReference type="GO" id="GO:0009425">
    <property type="term" value="C:bacterial-type flagellum basal body"/>
    <property type="evidence" value="ECO:0007669"/>
    <property type="project" value="InterPro"/>
</dbReference>
<evidence type="ECO:0000256" key="8">
    <source>
        <dbReference type="ARBA" id="ARBA00022989"/>
    </source>
</evidence>
<keyword evidence="6 10" id="KW-0812">Transmembrane</keyword>
<evidence type="ECO:0000256" key="4">
    <source>
        <dbReference type="ARBA" id="ARBA00022475"/>
    </source>
</evidence>
<dbReference type="RefSeq" id="WP_109871657.1">
    <property type="nucleotide sequence ID" value="NZ_QGNA01000003.1"/>
</dbReference>
<keyword evidence="12" id="KW-0966">Cell projection</keyword>
<keyword evidence="12" id="KW-0282">Flagellum</keyword>
<dbReference type="GO" id="GO:0071978">
    <property type="term" value="P:bacterial-type flagellum-dependent swarming motility"/>
    <property type="evidence" value="ECO:0007669"/>
    <property type="project" value="TreeGrafter"/>
</dbReference>
<keyword evidence="7 10" id="KW-0283">Flagellar rotation</keyword>
<evidence type="ECO:0000256" key="11">
    <source>
        <dbReference type="SAM" id="MobiDB-lite"/>
    </source>
</evidence>
<name>A0A317FFP3_9PROT</name>
<evidence type="ECO:0000256" key="7">
    <source>
        <dbReference type="ARBA" id="ARBA00022779"/>
    </source>
</evidence>
<feature type="region of interest" description="Disordered" evidence="11">
    <location>
        <begin position="1"/>
        <end position="21"/>
    </location>
</feature>
<dbReference type="PANTHER" id="PTHR35091">
    <property type="entry name" value="FLAGELLAR PROTEIN FLIL"/>
    <property type="match status" value="1"/>
</dbReference>